<name>A0A3S2VS94_9PROT</name>
<proteinExistence type="inferred from homology"/>
<dbReference type="PIRSF" id="PIRSF005650">
    <property type="entry name" value="Uridylate_kin"/>
    <property type="match status" value="1"/>
</dbReference>
<dbReference type="SUPFAM" id="SSF53633">
    <property type="entry name" value="Carbamate kinase-like"/>
    <property type="match status" value="1"/>
</dbReference>
<keyword evidence="8 11" id="KW-0067">ATP-binding</keyword>
<comment type="function">
    <text evidence="11">Catalyzes the reversible phosphorylation of UMP to UDP.</text>
</comment>
<comment type="caution">
    <text evidence="11">Lacks conserved residue(s) required for the propagation of feature annotation.</text>
</comment>
<evidence type="ECO:0000313" key="13">
    <source>
        <dbReference type="EMBL" id="RVU39320.1"/>
    </source>
</evidence>
<evidence type="ECO:0000256" key="1">
    <source>
        <dbReference type="ARBA" id="ARBA00004496"/>
    </source>
</evidence>
<comment type="activity regulation">
    <text evidence="11">Inhibited by UTP.</text>
</comment>
<feature type="binding site" evidence="11">
    <location>
        <position position="75"/>
    </location>
    <ligand>
        <name>ATP</name>
        <dbReference type="ChEBI" id="CHEBI:30616"/>
    </ligand>
</feature>
<keyword evidence="4 11" id="KW-0963">Cytoplasm</keyword>
<comment type="caution">
    <text evidence="13">The sequence shown here is derived from an EMBL/GenBank/DDBJ whole genome shotgun (WGS) entry which is preliminary data.</text>
</comment>
<dbReference type="EC" id="2.7.4.22" evidence="11"/>
<dbReference type="GO" id="GO:0006225">
    <property type="term" value="P:UDP biosynthetic process"/>
    <property type="evidence" value="ECO:0007669"/>
    <property type="project" value="TreeGrafter"/>
</dbReference>
<feature type="domain" description="Aspartate/glutamate/uridylate kinase" evidence="12">
    <location>
        <begin position="28"/>
        <end position="236"/>
    </location>
</feature>
<dbReference type="GO" id="GO:0005737">
    <property type="term" value="C:cytoplasm"/>
    <property type="evidence" value="ECO:0007669"/>
    <property type="project" value="UniProtKB-SubCell"/>
</dbReference>
<gene>
    <name evidence="11" type="primary">pyrH</name>
    <name evidence="13" type="ORF">EOI86_08790</name>
</gene>
<evidence type="ECO:0000256" key="11">
    <source>
        <dbReference type="HAMAP-Rule" id="MF_01220"/>
    </source>
</evidence>
<dbReference type="OrthoDB" id="9807458at2"/>
<dbReference type="FunFam" id="3.40.1160.10:FF:000001">
    <property type="entry name" value="Uridylate kinase"/>
    <property type="match status" value="1"/>
</dbReference>
<evidence type="ECO:0000256" key="10">
    <source>
        <dbReference type="ARBA" id="ARBA00047767"/>
    </source>
</evidence>
<dbReference type="EMBL" id="SADE01000001">
    <property type="protein sequence ID" value="RVU39320.1"/>
    <property type="molecule type" value="Genomic_DNA"/>
</dbReference>
<dbReference type="Gene3D" id="3.40.1160.10">
    <property type="entry name" value="Acetylglutamate kinase-like"/>
    <property type="match status" value="1"/>
</dbReference>
<feature type="binding site" evidence="11">
    <location>
        <position position="182"/>
    </location>
    <ligand>
        <name>ATP</name>
        <dbReference type="ChEBI" id="CHEBI:30616"/>
    </ligand>
</feature>
<keyword evidence="6 11" id="KW-0547">Nucleotide-binding</keyword>
<comment type="catalytic activity">
    <reaction evidence="10 11">
        <text>UMP + ATP = UDP + ADP</text>
        <dbReference type="Rhea" id="RHEA:24400"/>
        <dbReference type="ChEBI" id="CHEBI:30616"/>
        <dbReference type="ChEBI" id="CHEBI:57865"/>
        <dbReference type="ChEBI" id="CHEBI:58223"/>
        <dbReference type="ChEBI" id="CHEBI:456216"/>
        <dbReference type="EC" id="2.7.4.22"/>
    </reaction>
</comment>
<dbReference type="UniPathway" id="UPA00159">
    <property type="reaction ID" value="UER00275"/>
</dbReference>
<comment type="similarity">
    <text evidence="3 11">Belongs to the UMP kinase family.</text>
</comment>
<protein>
    <recommendedName>
        <fullName evidence="11">Uridylate kinase</fullName>
        <shortName evidence="11">UK</shortName>
        <ecNumber evidence="11">2.7.4.22</ecNumber>
    </recommendedName>
    <alternativeName>
        <fullName evidence="11">Uridine monophosphate kinase</fullName>
        <shortName evidence="11">UMP kinase</shortName>
        <shortName evidence="11">UMPK</shortName>
    </alternativeName>
</protein>
<dbReference type="InterPro" id="IPR011817">
    <property type="entry name" value="Uridylate_kinase"/>
</dbReference>
<dbReference type="CDD" id="cd04254">
    <property type="entry name" value="AAK_UMPK-PyrH-Ec"/>
    <property type="match status" value="1"/>
</dbReference>
<dbReference type="Proteomes" id="UP000287447">
    <property type="component" value="Unassembled WGS sequence"/>
</dbReference>
<comment type="subunit">
    <text evidence="11">Homohexamer.</text>
</comment>
<feature type="binding site" evidence="11">
    <location>
        <begin position="32"/>
        <end position="35"/>
    </location>
    <ligand>
        <name>ATP</name>
        <dbReference type="ChEBI" id="CHEBI:30616"/>
    </ligand>
</feature>
<comment type="pathway">
    <text evidence="2 11">Pyrimidine metabolism; CTP biosynthesis via de novo pathway; UDP from UMP (UMPK route): step 1/1.</text>
</comment>
<comment type="subcellular location">
    <subcellularLocation>
        <location evidence="1 11">Cytoplasm</location>
    </subcellularLocation>
</comment>
<dbReference type="NCBIfam" id="TIGR02075">
    <property type="entry name" value="pyrH_bact"/>
    <property type="match status" value="1"/>
</dbReference>
<dbReference type="InterPro" id="IPR036393">
    <property type="entry name" value="AceGlu_kinase-like_sf"/>
</dbReference>
<dbReference type="AlphaFoldDB" id="A0A3S2VS94"/>
<dbReference type="PANTHER" id="PTHR42833">
    <property type="entry name" value="URIDYLATE KINASE"/>
    <property type="match status" value="1"/>
</dbReference>
<dbReference type="PANTHER" id="PTHR42833:SF4">
    <property type="entry name" value="URIDYLATE KINASE PUMPKIN, CHLOROPLASTIC"/>
    <property type="match status" value="1"/>
</dbReference>
<dbReference type="Pfam" id="PF00696">
    <property type="entry name" value="AA_kinase"/>
    <property type="match status" value="1"/>
</dbReference>
<feature type="binding site" evidence="11">
    <location>
        <position position="191"/>
    </location>
    <ligand>
        <name>ATP</name>
        <dbReference type="ChEBI" id="CHEBI:30616"/>
    </ligand>
</feature>
<feature type="binding site" evidence="11">
    <location>
        <position position="74"/>
    </location>
    <ligand>
        <name>UMP</name>
        <dbReference type="ChEBI" id="CHEBI:57865"/>
    </ligand>
</feature>
<evidence type="ECO:0000256" key="6">
    <source>
        <dbReference type="ARBA" id="ARBA00022741"/>
    </source>
</evidence>
<dbReference type="GO" id="GO:0044210">
    <property type="term" value="P:'de novo' CTP biosynthetic process"/>
    <property type="evidence" value="ECO:0007669"/>
    <property type="project" value="UniProtKB-UniRule"/>
</dbReference>
<evidence type="ECO:0000256" key="3">
    <source>
        <dbReference type="ARBA" id="ARBA00007614"/>
    </source>
</evidence>
<sequence>MTSANEQLEASIGQGPAPDKAPAPLYRRVLLKISGEALMGDQDFGLDPSMVGRVAAEVKEALETGVQVCLVIGGGNIFRGVSAAASGMERTTADYMGMLATVMNALGMQSALEAIGVPTRVLSAIPMQTVCEPYIRRRAVRHMEKGRVVIFAAGTGNPFFTTDTAAALRASEMDCDAMMKGTKVDGVYDSDPVKNPAAVRFEKLSYMDVLSRDLKVMDASAITLSRDNDIPIIVFSVQEPGGLARVLRGEGRYTIVTDQT</sequence>
<evidence type="ECO:0000256" key="5">
    <source>
        <dbReference type="ARBA" id="ARBA00022679"/>
    </source>
</evidence>
<evidence type="ECO:0000256" key="2">
    <source>
        <dbReference type="ARBA" id="ARBA00004791"/>
    </source>
</evidence>
<evidence type="ECO:0000313" key="14">
    <source>
        <dbReference type="Proteomes" id="UP000287447"/>
    </source>
</evidence>
<dbReference type="RefSeq" id="WP_127764691.1">
    <property type="nucleotide sequence ID" value="NZ_SADE01000001.1"/>
</dbReference>
<accession>A0A3S2VS94</accession>
<feature type="binding site" evidence="11">
    <location>
        <position position="79"/>
    </location>
    <ligand>
        <name>ATP</name>
        <dbReference type="ChEBI" id="CHEBI:30616"/>
    </ligand>
</feature>
<evidence type="ECO:0000259" key="12">
    <source>
        <dbReference type="Pfam" id="PF00696"/>
    </source>
</evidence>
<dbReference type="InterPro" id="IPR001048">
    <property type="entry name" value="Asp/Glu/Uridylate_kinase"/>
</dbReference>
<feature type="binding site" evidence="11">
    <location>
        <begin position="155"/>
        <end position="162"/>
    </location>
    <ligand>
        <name>UMP</name>
        <dbReference type="ChEBI" id="CHEBI:57865"/>
    </ligand>
</feature>
<dbReference type="GO" id="GO:0005524">
    <property type="term" value="F:ATP binding"/>
    <property type="evidence" value="ECO:0007669"/>
    <property type="project" value="UniProtKB-KW"/>
</dbReference>
<keyword evidence="5 11" id="KW-0808">Transferase</keyword>
<evidence type="ECO:0000256" key="4">
    <source>
        <dbReference type="ARBA" id="ARBA00022490"/>
    </source>
</evidence>
<keyword evidence="7 11" id="KW-0418">Kinase</keyword>
<keyword evidence="9 11" id="KW-0665">Pyrimidine biosynthesis</keyword>
<evidence type="ECO:0000256" key="8">
    <source>
        <dbReference type="ARBA" id="ARBA00022840"/>
    </source>
</evidence>
<feature type="binding site" evidence="11">
    <location>
        <position position="188"/>
    </location>
    <ligand>
        <name>ATP</name>
        <dbReference type="ChEBI" id="CHEBI:30616"/>
    </ligand>
</feature>
<evidence type="ECO:0000256" key="7">
    <source>
        <dbReference type="ARBA" id="ARBA00022777"/>
    </source>
</evidence>
<evidence type="ECO:0000256" key="9">
    <source>
        <dbReference type="ARBA" id="ARBA00022975"/>
    </source>
</evidence>
<keyword evidence="14" id="KW-1185">Reference proteome</keyword>
<dbReference type="InterPro" id="IPR015963">
    <property type="entry name" value="Uridylate_kinase_bac"/>
</dbReference>
<organism evidence="13 14">
    <name type="scientific">Hwanghaeella grinnelliae</name>
    <dbReference type="NCBI Taxonomy" id="2500179"/>
    <lineage>
        <taxon>Bacteria</taxon>
        <taxon>Pseudomonadati</taxon>
        <taxon>Pseudomonadota</taxon>
        <taxon>Alphaproteobacteria</taxon>
        <taxon>Rhodospirillales</taxon>
        <taxon>Rhodospirillaceae</taxon>
        <taxon>Hwanghaeella</taxon>
    </lineage>
</organism>
<dbReference type="GO" id="GO:0033862">
    <property type="term" value="F:UMP kinase activity"/>
    <property type="evidence" value="ECO:0007669"/>
    <property type="project" value="UniProtKB-EC"/>
</dbReference>
<feature type="binding site" evidence="11">
    <location>
        <position position="94"/>
    </location>
    <ligand>
        <name>UMP</name>
        <dbReference type="ChEBI" id="CHEBI:57865"/>
    </ligand>
</feature>
<reference evidence="14" key="1">
    <citation type="submission" date="2019-01" db="EMBL/GenBank/DDBJ databases">
        <title>Gri0909 isolated from a small marine red alga.</title>
        <authorList>
            <person name="Kim J."/>
            <person name="Jeong S.E."/>
            <person name="Jeon C.O."/>
        </authorList>
    </citation>
    <scope>NUCLEOTIDE SEQUENCE [LARGE SCALE GENOMIC DNA]</scope>
    <source>
        <strain evidence="14">Gri0909</strain>
    </source>
</reference>
<dbReference type="HAMAP" id="MF_01220_B">
    <property type="entry name" value="PyrH_B"/>
    <property type="match status" value="1"/>
</dbReference>